<reference evidence="2 3" key="1">
    <citation type="submission" date="2020-06" db="EMBL/GenBank/DDBJ databases">
        <title>Actinokineospora xiongansis sp. nov., isolated from soil of Baiyangdian.</title>
        <authorList>
            <person name="Zhang X."/>
        </authorList>
    </citation>
    <scope>NUCLEOTIDE SEQUENCE [LARGE SCALE GENOMIC DNA]</scope>
    <source>
        <strain evidence="2 3">HBU206404</strain>
    </source>
</reference>
<evidence type="ECO:0000313" key="3">
    <source>
        <dbReference type="Proteomes" id="UP000734823"/>
    </source>
</evidence>
<organism evidence="2 3">
    <name type="scientific">Actinokineospora xionganensis</name>
    <dbReference type="NCBI Taxonomy" id="2684470"/>
    <lineage>
        <taxon>Bacteria</taxon>
        <taxon>Bacillati</taxon>
        <taxon>Actinomycetota</taxon>
        <taxon>Actinomycetes</taxon>
        <taxon>Pseudonocardiales</taxon>
        <taxon>Pseudonocardiaceae</taxon>
        <taxon>Actinokineospora</taxon>
    </lineage>
</organism>
<proteinExistence type="predicted"/>
<dbReference type="Pfam" id="PF14024">
    <property type="entry name" value="DUF4240"/>
    <property type="match status" value="1"/>
</dbReference>
<gene>
    <name evidence="2" type="ORF">GPZ80_30960</name>
</gene>
<feature type="domain" description="DUF4240" evidence="1">
    <location>
        <begin position="1"/>
        <end position="119"/>
    </location>
</feature>
<protein>
    <submittedName>
        <fullName evidence="2">DUF4240 domain-containing protein</fullName>
    </submittedName>
</protein>
<dbReference type="EMBL" id="JABVED010000035">
    <property type="protein sequence ID" value="MBC6451573.1"/>
    <property type="molecule type" value="Genomic_DNA"/>
</dbReference>
<sequence length="142" mass="16457">MDVRTFWDLIATLGGWPLADEITPFARLEEELRTVRDCEEFEDLLTKCLFDLDRSDLANAGRRRSDDSFLYYRAAVVVAGEDAYRSMLHGRPEEFRRFTDGTVPSCEGLLYVAQHAFERITGETWQYVGELDYETGSNRAQW</sequence>
<accession>A0ABR7LFR1</accession>
<dbReference type="Proteomes" id="UP000734823">
    <property type="component" value="Unassembled WGS sequence"/>
</dbReference>
<evidence type="ECO:0000259" key="1">
    <source>
        <dbReference type="Pfam" id="PF14024"/>
    </source>
</evidence>
<dbReference type="RefSeq" id="WP_187224647.1">
    <property type="nucleotide sequence ID" value="NZ_JABVED010000035.1"/>
</dbReference>
<keyword evidence="3" id="KW-1185">Reference proteome</keyword>
<dbReference type="InterPro" id="IPR025334">
    <property type="entry name" value="DUF4240"/>
</dbReference>
<name>A0ABR7LFR1_9PSEU</name>
<comment type="caution">
    <text evidence="2">The sequence shown here is derived from an EMBL/GenBank/DDBJ whole genome shotgun (WGS) entry which is preliminary data.</text>
</comment>
<evidence type="ECO:0000313" key="2">
    <source>
        <dbReference type="EMBL" id="MBC6451573.1"/>
    </source>
</evidence>